<evidence type="ECO:0000259" key="7">
    <source>
        <dbReference type="Pfam" id="PF00251"/>
    </source>
</evidence>
<feature type="domain" description="Glycosyl hydrolase family 32 N-terminal" evidence="7">
    <location>
        <begin position="28"/>
        <end position="332"/>
    </location>
</feature>
<dbReference type="PANTHER" id="PTHR42800">
    <property type="entry name" value="EXOINULINASE INUD (AFU_ORTHOLOGUE AFUA_5G00480)"/>
    <property type="match status" value="1"/>
</dbReference>
<evidence type="ECO:0000256" key="1">
    <source>
        <dbReference type="ARBA" id="ARBA00009902"/>
    </source>
</evidence>
<dbReference type="GO" id="GO:0005987">
    <property type="term" value="P:sucrose catabolic process"/>
    <property type="evidence" value="ECO:0007669"/>
    <property type="project" value="TreeGrafter"/>
</dbReference>
<dbReference type="FunFam" id="2.115.10.20:FF:000002">
    <property type="entry name" value="Invertase 2"/>
    <property type="match status" value="1"/>
</dbReference>
<dbReference type="InterPro" id="IPR013148">
    <property type="entry name" value="Glyco_hydro_32_N"/>
</dbReference>
<dbReference type="PANTHER" id="PTHR42800:SF2">
    <property type="entry name" value="INVERTASE-RELATED"/>
    <property type="match status" value="1"/>
</dbReference>
<dbReference type="InterPro" id="IPR013320">
    <property type="entry name" value="ConA-like_dom_sf"/>
</dbReference>
<dbReference type="GO" id="GO:0004575">
    <property type="term" value="F:sucrose alpha-glucosidase activity"/>
    <property type="evidence" value="ECO:0007669"/>
    <property type="project" value="TreeGrafter"/>
</dbReference>
<dbReference type="STRING" id="41067.A0A2I2FPQ9"/>
<organism evidence="9 10">
    <name type="scientific">Aspergillus candidus</name>
    <dbReference type="NCBI Taxonomy" id="41067"/>
    <lineage>
        <taxon>Eukaryota</taxon>
        <taxon>Fungi</taxon>
        <taxon>Dikarya</taxon>
        <taxon>Ascomycota</taxon>
        <taxon>Pezizomycotina</taxon>
        <taxon>Eurotiomycetes</taxon>
        <taxon>Eurotiomycetidae</taxon>
        <taxon>Eurotiales</taxon>
        <taxon>Aspergillaceae</taxon>
        <taxon>Aspergillus</taxon>
        <taxon>Aspergillus subgen. Circumdati</taxon>
    </lineage>
</organism>
<reference evidence="9 10" key="1">
    <citation type="submission" date="2017-12" db="EMBL/GenBank/DDBJ databases">
        <authorList>
            <consortium name="DOE Joint Genome Institute"/>
            <person name="Haridas S."/>
            <person name="Kjaerbolling I."/>
            <person name="Vesth T.C."/>
            <person name="Frisvad J.C."/>
            <person name="Nybo J.L."/>
            <person name="Theobald S."/>
            <person name="Kuo A."/>
            <person name="Bowyer P."/>
            <person name="Matsuda Y."/>
            <person name="Mondo S."/>
            <person name="Lyhne E.K."/>
            <person name="Kogle M.E."/>
            <person name="Clum A."/>
            <person name="Lipzen A."/>
            <person name="Salamov A."/>
            <person name="Ngan C.Y."/>
            <person name="Daum C."/>
            <person name="Chiniquy J."/>
            <person name="Barry K."/>
            <person name="LaButti K."/>
            <person name="Simmons B.A."/>
            <person name="Magnuson J.K."/>
            <person name="Mortensen U.H."/>
            <person name="Larsen T.O."/>
            <person name="Grigoriev I.V."/>
            <person name="Baker S.E."/>
            <person name="Andersen M.R."/>
            <person name="Nordberg H.P."/>
            <person name="Cantor M.N."/>
            <person name="Hua S.X."/>
        </authorList>
    </citation>
    <scope>NUCLEOTIDE SEQUENCE [LARGE SCALE GENOMIC DNA]</scope>
    <source>
        <strain evidence="9 10">CBS 102.13</strain>
    </source>
</reference>
<dbReference type="SUPFAM" id="SSF75005">
    <property type="entry name" value="Arabinanase/levansucrase/invertase"/>
    <property type="match status" value="1"/>
</dbReference>
<evidence type="ECO:0000313" key="10">
    <source>
        <dbReference type="Proteomes" id="UP000234585"/>
    </source>
</evidence>
<comment type="similarity">
    <text evidence="1 5">Belongs to the glycosyl hydrolase 32 family.</text>
</comment>
<keyword evidence="4 5" id="KW-0326">Glycosidase</keyword>
<accession>A0A2I2FPQ9</accession>
<keyword evidence="10" id="KW-1185">Reference proteome</keyword>
<sequence>MRIPPWIMCFVAAAQAADYTGPLRPQVHFSPPVNFMNDPNGLFYDDRSGTYHLYYQYNPSEPVAGNQHWGHATSPDLYHWTNQPIAISPAESDEYIFSGSAVVDADNTSGFFPDQEDGVVAIYTVDTPNKETQHIAYSRDGGYTFTKYAGNPVIDSASKDFRDPQVTWHHDTQRWVMAIAYAADRVIGFYTSSNLKEWEHASNFTQAGLPGVEFECPNLVEFSVNQAVAHKGKKHVLFISVNPGAPLGGSGTFYVVGDFNGTHFESETPHAPLYDFAKDNYAAQWFSGIPAGHPPVSIGWASNWDYTEEVPTGETEGWRSAATLPRTHTLTQVDGSWVVTHSPADGLAPVRGAQLGSWDLRSGNDGMTVDFSHVSSKAVYLAVAIEGINPLSPVGEVAFQISSSASGESLDGGLRLDQNRFWISRAGARLFTTQDHGNFTSEFRTEVSIENSSFSFSAVVDRSVFEVFLEDGSGSGTMSFFPTSPLDILDVSAGELEAGSRVSVDVWGLRGVWE</sequence>
<dbReference type="InterPro" id="IPR001362">
    <property type="entry name" value="Glyco_hydro_32"/>
</dbReference>
<evidence type="ECO:0000259" key="8">
    <source>
        <dbReference type="Pfam" id="PF08244"/>
    </source>
</evidence>
<evidence type="ECO:0000256" key="2">
    <source>
        <dbReference type="ARBA" id="ARBA00022729"/>
    </source>
</evidence>
<evidence type="ECO:0000256" key="5">
    <source>
        <dbReference type="RuleBase" id="RU362110"/>
    </source>
</evidence>
<feature type="chain" id="PRO_5014164261" evidence="6">
    <location>
        <begin position="17"/>
        <end position="514"/>
    </location>
</feature>
<keyword evidence="3 5" id="KW-0378">Hydrolase</keyword>
<name>A0A2I2FPQ9_ASPCN</name>
<dbReference type="OrthoDB" id="202537at2759"/>
<dbReference type="GeneID" id="36522847"/>
<evidence type="ECO:0000256" key="6">
    <source>
        <dbReference type="SAM" id="SignalP"/>
    </source>
</evidence>
<evidence type="ECO:0000313" key="9">
    <source>
        <dbReference type="EMBL" id="PLB42605.1"/>
    </source>
</evidence>
<gene>
    <name evidence="9" type="ORF">BDW47DRAFT_121707</name>
</gene>
<dbReference type="AlphaFoldDB" id="A0A2I2FPQ9"/>
<dbReference type="EMBL" id="KZ559117">
    <property type="protein sequence ID" value="PLB42605.1"/>
    <property type="molecule type" value="Genomic_DNA"/>
</dbReference>
<dbReference type="Proteomes" id="UP000234585">
    <property type="component" value="Unassembled WGS sequence"/>
</dbReference>
<protein>
    <submittedName>
        <fullName evidence="9">Putative beta-fructofuranosidase</fullName>
    </submittedName>
</protein>
<evidence type="ECO:0000256" key="4">
    <source>
        <dbReference type="ARBA" id="ARBA00023295"/>
    </source>
</evidence>
<feature type="signal peptide" evidence="6">
    <location>
        <begin position="1"/>
        <end position="16"/>
    </location>
</feature>
<dbReference type="CDD" id="cd18622">
    <property type="entry name" value="GH32_Inu-like"/>
    <property type="match status" value="1"/>
</dbReference>
<dbReference type="InterPro" id="IPR013189">
    <property type="entry name" value="Glyco_hydro_32_C"/>
</dbReference>
<dbReference type="Pfam" id="PF08244">
    <property type="entry name" value="Glyco_hydro_32C"/>
    <property type="match status" value="1"/>
</dbReference>
<dbReference type="PROSITE" id="PS00609">
    <property type="entry name" value="GLYCOSYL_HYDROL_F32"/>
    <property type="match status" value="1"/>
</dbReference>
<dbReference type="InterPro" id="IPR018053">
    <property type="entry name" value="Glyco_hydro_32_AS"/>
</dbReference>
<dbReference type="RefSeq" id="XP_024676617.1">
    <property type="nucleotide sequence ID" value="XM_024815687.1"/>
</dbReference>
<dbReference type="SMART" id="SM00640">
    <property type="entry name" value="Glyco_32"/>
    <property type="match status" value="1"/>
</dbReference>
<keyword evidence="2 6" id="KW-0732">Signal</keyword>
<dbReference type="Gene3D" id="2.60.120.560">
    <property type="entry name" value="Exo-inulinase, domain 1"/>
    <property type="match status" value="1"/>
</dbReference>
<evidence type="ECO:0000256" key="3">
    <source>
        <dbReference type="ARBA" id="ARBA00022801"/>
    </source>
</evidence>
<dbReference type="Gene3D" id="2.115.10.20">
    <property type="entry name" value="Glycosyl hydrolase domain, family 43"/>
    <property type="match status" value="1"/>
</dbReference>
<dbReference type="SUPFAM" id="SSF49899">
    <property type="entry name" value="Concanavalin A-like lectins/glucanases"/>
    <property type="match status" value="1"/>
</dbReference>
<dbReference type="InterPro" id="IPR023296">
    <property type="entry name" value="Glyco_hydro_beta-prop_sf"/>
</dbReference>
<dbReference type="GO" id="GO:0000324">
    <property type="term" value="C:fungal-type vacuole"/>
    <property type="evidence" value="ECO:0007669"/>
    <property type="project" value="TreeGrafter"/>
</dbReference>
<feature type="domain" description="Glycosyl hydrolase family 32 C-terminal" evidence="8">
    <location>
        <begin position="391"/>
        <end position="494"/>
    </location>
</feature>
<proteinExistence type="inferred from homology"/>
<dbReference type="Pfam" id="PF00251">
    <property type="entry name" value="Glyco_hydro_32N"/>
    <property type="match status" value="1"/>
</dbReference>